<keyword evidence="7 15" id="KW-0963">Cytoplasm</keyword>
<dbReference type="HAMAP" id="MF_00605">
    <property type="entry name" value="TrmD"/>
    <property type="match status" value="1"/>
</dbReference>
<dbReference type="RefSeq" id="WP_015414975.1">
    <property type="nucleotide sequence ID" value="NC_020409.1"/>
</dbReference>
<evidence type="ECO:0000313" key="20">
    <source>
        <dbReference type="Proteomes" id="UP000011724"/>
    </source>
</evidence>
<evidence type="ECO:0000256" key="8">
    <source>
        <dbReference type="ARBA" id="ARBA00022603"/>
    </source>
</evidence>
<keyword evidence="20" id="KW-1185">Reference proteome</keyword>
<dbReference type="SUPFAM" id="SSF75217">
    <property type="entry name" value="alpha/beta knot"/>
    <property type="match status" value="1"/>
</dbReference>
<dbReference type="EC" id="2.1.1.228" evidence="5 15"/>
<feature type="binding site" evidence="15">
    <location>
        <position position="109"/>
    </location>
    <ligand>
        <name>S-adenosyl-L-methionine</name>
        <dbReference type="ChEBI" id="CHEBI:59789"/>
    </ligand>
</feature>
<evidence type="ECO:0000259" key="17">
    <source>
        <dbReference type="Pfam" id="PF01746"/>
    </source>
</evidence>
<feature type="domain" description="tRNA methyltransferase TRMD/TRM10-type" evidence="17">
    <location>
        <begin position="1"/>
        <end position="220"/>
    </location>
</feature>
<evidence type="ECO:0000256" key="3">
    <source>
        <dbReference type="ARBA" id="ARBA00007630"/>
    </source>
</evidence>
<comment type="function">
    <text evidence="1 15 16">Specifically methylates guanosine-37 in various tRNAs.</text>
</comment>
<name>M1WK39_PSEP2</name>
<dbReference type="InterPro" id="IPR029026">
    <property type="entry name" value="tRNA_m1G_MTases_N"/>
</dbReference>
<dbReference type="Gene3D" id="3.40.1280.10">
    <property type="match status" value="2"/>
</dbReference>
<dbReference type="KEGG" id="dpi:BN4_11696"/>
<keyword evidence="9 15" id="KW-0808">Transferase</keyword>
<evidence type="ECO:0000256" key="10">
    <source>
        <dbReference type="ARBA" id="ARBA00022691"/>
    </source>
</evidence>
<evidence type="ECO:0000256" key="14">
    <source>
        <dbReference type="ARBA" id="ARBA00047783"/>
    </source>
</evidence>
<comment type="catalytic activity">
    <reaction evidence="14 15 16">
        <text>guanosine(37) in tRNA + S-adenosyl-L-methionine = N(1)-methylguanosine(37) in tRNA + S-adenosyl-L-homocysteine + H(+)</text>
        <dbReference type="Rhea" id="RHEA:36899"/>
        <dbReference type="Rhea" id="RHEA-COMP:10145"/>
        <dbReference type="Rhea" id="RHEA-COMP:10147"/>
        <dbReference type="ChEBI" id="CHEBI:15378"/>
        <dbReference type="ChEBI" id="CHEBI:57856"/>
        <dbReference type="ChEBI" id="CHEBI:59789"/>
        <dbReference type="ChEBI" id="CHEBI:73542"/>
        <dbReference type="ChEBI" id="CHEBI:74269"/>
        <dbReference type="EC" id="2.1.1.228"/>
    </reaction>
</comment>
<evidence type="ECO:0000256" key="2">
    <source>
        <dbReference type="ARBA" id="ARBA00004496"/>
    </source>
</evidence>
<evidence type="ECO:0000256" key="6">
    <source>
        <dbReference type="ARBA" id="ARBA00014679"/>
    </source>
</evidence>
<keyword evidence="11 15" id="KW-0819">tRNA processing</keyword>
<reference evidence="20" key="2">
    <citation type="journal article" date="2013" name="Stand. Genomic Sci.">
        <title>Complete genome sequence of Desulfocapsa sulfexigens, a marine deltaproteobacterium specialized in disproportionating inorganic sulfur compounds.</title>
        <authorList>
            <person name="Finster K.W."/>
            <person name="Kjeldsen K.U."/>
            <person name="Kube M."/>
            <person name="Reinhardt R."/>
            <person name="Mussmann M."/>
            <person name="Amann R."/>
            <person name="Schreiber L."/>
        </authorList>
    </citation>
    <scope>NUCLEOTIDE SEQUENCE [LARGE SCALE GENOMIC DNA]</scope>
    <source>
        <strain evidence="20">DSM 10523 / SB164P1</strain>
    </source>
</reference>
<dbReference type="eggNOG" id="COG0336">
    <property type="taxonomic scope" value="Bacteria"/>
</dbReference>
<evidence type="ECO:0000313" key="19">
    <source>
        <dbReference type="EMBL" id="CCH48931.1"/>
    </source>
</evidence>
<sequence length="431" mass="47579">MNFHLVSIFPHYFESPFASGLMGKAVENGLVAFDHVDVRHFAGGIHKSVDDRPFGGGPGMLLKLDPMAKALDSIESPGRILMLSPRGKPLTQARARELSAEEDLTLICGRYEGIDERLLDLYPIEMVSVGDFVLNGGEAGAVCLVEAVARLLPDFMGHTDSGEEESFSAGLLEYPHYTRPDDYQGLVVPEVLRGGNHGKIEEWRRECSLESTLNDRPDVLPEASLTVEDIDFLRTLSRTRLGRNLYIALCHYPVVNKFGEKVAVSVTNLDLHDMSRVARSYGLGGFYATTPIEDQKALAEQLLNHWKKGAGSIANPDRAEAFSKVKVFDDIEAAVLDIETQTGQCPRLAATSARLDRRKHAEPALTYADVRKWLEISPVLLVFGTGHGLAEEVLAKAEGILRPIRFLDDYNHLSVRSAVAIIVDRLIADEY</sequence>
<dbReference type="GO" id="GO:0002939">
    <property type="term" value="P:tRNA N1-guanine methylation"/>
    <property type="evidence" value="ECO:0007669"/>
    <property type="project" value="TreeGrafter"/>
</dbReference>
<dbReference type="EMBL" id="FO203427">
    <property type="protein sequence ID" value="CCH48931.1"/>
    <property type="molecule type" value="Genomic_DNA"/>
</dbReference>
<evidence type="ECO:0000256" key="5">
    <source>
        <dbReference type="ARBA" id="ARBA00012807"/>
    </source>
</evidence>
<keyword evidence="10 15" id="KW-0949">S-adenosyl-L-methionine</keyword>
<dbReference type="CDD" id="cd18085">
    <property type="entry name" value="TM1570-like"/>
    <property type="match status" value="1"/>
</dbReference>
<dbReference type="eggNOG" id="COG4752">
    <property type="taxonomic scope" value="Bacteria"/>
</dbReference>
<gene>
    <name evidence="15 19" type="primary">trmD</name>
    <name evidence="19" type="ordered locus">BN4_11696</name>
</gene>
<dbReference type="InterPro" id="IPR023148">
    <property type="entry name" value="tRNA_m1G_MeTrfase_C_sf"/>
</dbReference>
<evidence type="ECO:0000256" key="13">
    <source>
        <dbReference type="ARBA" id="ARBA00033392"/>
    </source>
</evidence>
<comment type="subcellular location">
    <subcellularLocation>
        <location evidence="2 15 16">Cytoplasm</location>
    </subcellularLocation>
</comment>
<dbReference type="CDD" id="cd18080">
    <property type="entry name" value="TrmD-like"/>
    <property type="match status" value="1"/>
</dbReference>
<dbReference type="HOGENOM" id="CLU_047363_2_0_7"/>
<dbReference type="InterPro" id="IPR002649">
    <property type="entry name" value="tRNA_m1G_MeTrfase_TrmD"/>
</dbReference>
<dbReference type="BioCyc" id="DPIE1322246:BN4_RS08505-MONOMER"/>
<dbReference type="InterPro" id="IPR029028">
    <property type="entry name" value="Alpha/beta_knot_MTases"/>
</dbReference>
<feature type="binding site" evidence="15">
    <location>
        <begin position="129"/>
        <end position="134"/>
    </location>
    <ligand>
        <name>S-adenosyl-L-methionine</name>
        <dbReference type="ChEBI" id="CHEBI:59789"/>
    </ligand>
</feature>
<evidence type="ECO:0000256" key="9">
    <source>
        <dbReference type="ARBA" id="ARBA00022679"/>
    </source>
</evidence>
<proteinExistence type="inferred from homology"/>
<evidence type="ECO:0000256" key="1">
    <source>
        <dbReference type="ARBA" id="ARBA00002634"/>
    </source>
</evidence>
<dbReference type="Gene3D" id="1.10.1270.20">
    <property type="entry name" value="tRNA(m1g37)methyltransferase, domain 2"/>
    <property type="match status" value="1"/>
</dbReference>
<evidence type="ECO:0000256" key="11">
    <source>
        <dbReference type="ARBA" id="ARBA00022694"/>
    </source>
</evidence>
<reference evidence="19 20" key="1">
    <citation type="journal article" date="2013" name="PLoS ONE">
        <title>The first genomic and proteomic characterization of a deep-sea sulfate reducer: insights into the piezophilic lifestyle of Desulfovibrio piezophilus.</title>
        <authorList>
            <person name="Pradel N."/>
            <person name="Ji B."/>
            <person name="Gimenez G."/>
            <person name="Talla E."/>
            <person name="Lenoble P."/>
            <person name="Garel M."/>
            <person name="Tamburini C."/>
            <person name="Fourquet P."/>
            <person name="Lebrun R."/>
            <person name="Bertin P."/>
            <person name="Denis Y."/>
            <person name="Pophillat M."/>
            <person name="Barbe V."/>
            <person name="Ollivier B."/>
            <person name="Dolla A."/>
        </authorList>
    </citation>
    <scope>NUCLEOTIDE SEQUENCE [LARGE SCALE GENOMIC DNA]</scope>
    <source>
        <strain evidence="20">DSM 10523 / SB164P1</strain>
    </source>
</reference>
<dbReference type="PANTHER" id="PTHR46417:SF1">
    <property type="entry name" value="TRNA (GUANINE-N(1)-)-METHYLTRANSFERASE"/>
    <property type="match status" value="1"/>
</dbReference>
<evidence type="ECO:0000256" key="7">
    <source>
        <dbReference type="ARBA" id="ARBA00022490"/>
    </source>
</evidence>
<dbReference type="OrthoDB" id="9807416at2"/>
<evidence type="ECO:0000259" key="18">
    <source>
        <dbReference type="Pfam" id="PF09936"/>
    </source>
</evidence>
<dbReference type="Pfam" id="PF09936">
    <property type="entry name" value="Methyltrn_RNA_4"/>
    <property type="match status" value="1"/>
</dbReference>
<organism evidence="19 20">
    <name type="scientific">Pseudodesulfovibrio piezophilus (strain DSM 21447 / JCM 15486 / C1TLV30)</name>
    <name type="common">Desulfovibrio piezophilus</name>
    <dbReference type="NCBI Taxonomy" id="1322246"/>
    <lineage>
        <taxon>Bacteria</taxon>
        <taxon>Pseudomonadati</taxon>
        <taxon>Thermodesulfobacteriota</taxon>
        <taxon>Desulfovibrionia</taxon>
        <taxon>Desulfovibrionales</taxon>
        <taxon>Desulfovibrionaceae</taxon>
    </lineage>
</organism>
<comment type="similarity">
    <text evidence="3 15 16">Belongs to the RNA methyltransferase TrmD family.</text>
</comment>
<protein>
    <recommendedName>
        <fullName evidence="6 15">tRNA (guanine-N(1)-)-methyltransferase</fullName>
        <ecNumber evidence="5 15">2.1.1.228</ecNumber>
    </recommendedName>
    <alternativeName>
        <fullName evidence="12 15">M1G-methyltransferase</fullName>
    </alternativeName>
    <alternativeName>
        <fullName evidence="13 15">tRNA [GM37] methyltransferase</fullName>
    </alternativeName>
</protein>
<feature type="domain" description="tRNA (guanine-N(1)-)-methyltransferase C-terminal" evidence="18">
    <location>
        <begin position="244"/>
        <end position="427"/>
    </location>
</feature>
<dbReference type="NCBIfam" id="TIGR00088">
    <property type="entry name" value="trmD"/>
    <property type="match status" value="1"/>
</dbReference>
<evidence type="ECO:0000256" key="12">
    <source>
        <dbReference type="ARBA" id="ARBA00029736"/>
    </source>
</evidence>
<dbReference type="Proteomes" id="UP000011724">
    <property type="component" value="Chromosome"/>
</dbReference>
<dbReference type="InterPro" id="IPR019230">
    <property type="entry name" value="RNA_MeTrfase_C_dom"/>
</dbReference>
<dbReference type="PATRIC" id="fig|879567.3.peg.1780"/>
<dbReference type="PANTHER" id="PTHR46417">
    <property type="entry name" value="TRNA (GUANINE-N(1)-)-METHYLTRANSFERASE"/>
    <property type="match status" value="1"/>
</dbReference>
<evidence type="ECO:0000256" key="15">
    <source>
        <dbReference type="HAMAP-Rule" id="MF_00605"/>
    </source>
</evidence>
<dbReference type="GO" id="GO:0005829">
    <property type="term" value="C:cytosol"/>
    <property type="evidence" value="ECO:0007669"/>
    <property type="project" value="TreeGrafter"/>
</dbReference>
<accession>M1WK39</accession>
<keyword evidence="8 15" id="KW-0489">Methyltransferase</keyword>
<dbReference type="AlphaFoldDB" id="M1WK39"/>
<evidence type="ECO:0000256" key="4">
    <source>
        <dbReference type="ARBA" id="ARBA00011738"/>
    </source>
</evidence>
<dbReference type="Pfam" id="PF01746">
    <property type="entry name" value="tRNA_m1G_MT"/>
    <property type="match status" value="1"/>
</dbReference>
<dbReference type="InterPro" id="IPR016009">
    <property type="entry name" value="tRNA_MeTrfase_TRMD/TRM10"/>
</dbReference>
<dbReference type="NCBIfam" id="NF000648">
    <property type="entry name" value="PRK00026.1"/>
    <property type="match status" value="1"/>
</dbReference>
<evidence type="ECO:0000256" key="16">
    <source>
        <dbReference type="RuleBase" id="RU003464"/>
    </source>
</evidence>
<comment type="subunit">
    <text evidence="4 15 16">Homodimer.</text>
</comment>
<dbReference type="GO" id="GO:0052906">
    <property type="term" value="F:tRNA (guanine(37)-N1)-methyltransferase activity"/>
    <property type="evidence" value="ECO:0007669"/>
    <property type="project" value="UniProtKB-UniRule"/>
</dbReference>
<dbReference type="STRING" id="1322246.BN4_11696"/>